<proteinExistence type="predicted"/>
<sequence>MNDGNNTPRAVSRMRFEQARRQAARAQVSARLTGEDINLLPFEAIRAMLQQQNPYYRGVVEVPLDAIVGSVGRFKAFTRKFLPLTDSLAERWVGVDNLASKTGWPPIDLYQVGNIYFVKDGNHRVSVARQMKLPTIEAHVLAYPGELSIEPGESLDQIFIQLGEQNFMAKIGLVDRFPDHHIRFTSPGRYTELTAQIHNLQQILEQIDGEPMDWETAVDAWYEMVYLPTIQIIQDSTLLADFPGRTEADLFVWLSQHRERLHERYGTHDNLADLAQFLAGEYRETGLPRLTRQVRRMLGVETLPPLQEADNSTDSKEESPPE</sequence>
<dbReference type="SUPFAM" id="SSF110849">
    <property type="entry name" value="ParB/Sulfiredoxin"/>
    <property type="match status" value="1"/>
</dbReference>
<feature type="region of interest" description="Disordered" evidence="1">
    <location>
        <begin position="301"/>
        <end position="322"/>
    </location>
</feature>
<evidence type="ECO:0000313" key="2">
    <source>
        <dbReference type="EMBL" id="VAW35106.1"/>
    </source>
</evidence>
<dbReference type="EMBL" id="UOEU01000572">
    <property type="protein sequence ID" value="VAW35106.1"/>
    <property type="molecule type" value="Genomic_DNA"/>
</dbReference>
<organism evidence="2">
    <name type="scientific">hydrothermal vent metagenome</name>
    <dbReference type="NCBI Taxonomy" id="652676"/>
    <lineage>
        <taxon>unclassified sequences</taxon>
        <taxon>metagenomes</taxon>
        <taxon>ecological metagenomes</taxon>
    </lineage>
</organism>
<name>A0A3B0VS84_9ZZZZ</name>
<reference evidence="2" key="1">
    <citation type="submission" date="2018-06" db="EMBL/GenBank/DDBJ databases">
        <authorList>
            <person name="Zhirakovskaya E."/>
        </authorList>
    </citation>
    <scope>NUCLEOTIDE SEQUENCE</scope>
</reference>
<protein>
    <submittedName>
        <fullName evidence="2">Transcriptional regulator</fullName>
    </submittedName>
</protein>
<dbReference type="InterPro" id="IPR036086">
    <property type="entry name" value="ParB/Sulfiredoxin_sf"/>
</dbReference>
<gene>
    <name evidence="2" type="ORF">MNBD_CHLOROFLEXI01-1926</name>
</gene>
<feature type="compositionally biased region" description="Basic and acidic residues" evidence="1">
    <location>
        <begin position="313"/>
        <end position="322"/>
    </location>
</feature>
<dbReference type="AlphaFoldDB" id="A0A3B0VS84"/>
<evidence type="ECO:0000256" key="1">
    <source>
        <dbReference type="SAM" id="MobiDB-lite"/>
    </source>
</evidence>
<accession>A0A3B0VS84</accession>